<dbReference type="InterPro" id="IPR036388">
    <property type="entry name" value="WH-like_DNA-bd_sf"/>
</dbReference>
<comment type="similarity">
    <text evidence="1">Belongs to the IS150/IS1296 orfA family.</text>
</comment>
<dbReference type="GO" id="GO:0043565">
    <property type="term" value="F:sequence-specific DNA binding"/>
    <property type="evidence" value="ECO:0007669"/>
    <property type="project" value="InterPro"/>
</dbReference>
<organism evidence="3">
    <name type="scientific">bioreactor metagenome</name>
    <dbReference type="NCBI Taxonomy" id="1076179"/>
    <lineage>
        <taxon>unclassified sequences</taxon>
        <taxon>metagenomes</taxon>
        <taxon>ecological metagenomes</taxon>
    </lineage>
</organism>
<evidence type="ECO:0000313" key="3">
    <source>
        <dbReference type="EMBL" id="MPM21536.1"/>
    </source>
</evidence>
<feature type="domain" description="Insertion element IS150 protein InsJ-like helix-turn-helix" evidence="2">
    <location>
        <begin position="67"/>
        <end position="115"/>
    </location>
</feature>
<dbReference type="Gene3D" id="1.10.10.10">
    <property type="entry name" value="Winged helix-like DNA-binding domain superfamily/Winged helix DNA-binding domain"/>
    <property type="match status" value="2"/>
</dbReference>
<accession>A0A644XZ55</accession>
<sequence>MSREKVTIEERIEAAKACIEGKISQTEAARRLGVGVRSVRSWVKRYTYGGSLAFRKQERNNVYSPAMKRQAVEEYLSGGSLNETAGKYGLRSTFQLGTWIKVYNSGRDFKHKMSGGSRMKQGRETTQEERIAIVKDCLENGSNYGEAAVKHKVSYQQVYTWMKKFAELGEAGLEDRRGKRMAAQEPRSELEGLKIKMSQLEHELYMTQIERDLLKKVEELERRDASRK</sequence>
<protein>
    <submittedName>
        <fullName evidence="3">IS3 family transposase ISSth1b</fullName>
    </submittedName>
</protein>
<dbReference type="SUPFAM" id="SSF48295">
    <property type="entry name" value="TrpR-like"/>
    <property type="match status" value="2"/>
</dbReference>
<dbReference type="PANTHER" id="PTHR33795:SF1">
    <property type="entry name" value="INSERTION ELEMENT IS150 PROTEIN INSJ"/>
    <property type="match status" value="1"/>
</dbReference>
<proteinExistence type="inferred from homology"/>
<dbReference type="Pfam" id="PF13384">
    <property type="entry name" value="HTH_23"/>
    <property type="match status" value="1"/>
</dbReference>
<dbReference type="InterPro" id="IPR010921">
    <property type="entry name" value="Trp_repressor/repl_initiator"/>
</dbReference>
<evidence type="ECO:0000256" key="1">
    <source>
        <dbReference type="ARBA" id="ARBA00038232"/>
    </source>
</evidence>
<dbReference type="Pfam" id="PF13518">
    <property type="entry name" value="HTH_28"/>
    <property type="match status" value="2"/>
</dbReference>
<dbReference type="EMBL" id="VSSQ01003610">
    <property type="protein sequence ID" value="MPM21536.1"/>
    <property type="molecule type" value="Genomic_DNA"/>
</dbReference>
<dbReference type="InterPro" id="IPR009057">
    <property type="entry name" value="Homeodomain-like_sf"/>
</dbReference>
<dbReference type="PANTHER" id="PTHR33795">
    <property type="entry name" value="INSERTION ELEMENT IS150 PROTEIN INSJ"/>
    <property type="match status" value="1"/>
</dbReference>
<dbReference type="AlphaFoldDB" id="A0A644XZ55"/>
<dbReference type="SUPFAM" id="SSF46689">
    <property type="entry name" value="Homeodomain-like"/>
    <property type="match status" value="1"/>
</dbReference>
<dbReference type="InterPro" id="IPR052057">
    <property type="entry name" value="IS150/IS1296_orfA-like"/>
</dbReference>
<evidence type="ECO:0000259" key="2">
    <source>
        <dbReference type="Pfam" id="PF13518"/>
    </source>
</evidence>
<reference evidence="3" key="1">
    <citation type="submission" date="2019-08" db="EMBL/GenBank/DDBJ databases">
        <authorList>
            <person name="Kucharzyk K."/>
            <person name="Murdoch R.W."/>
            <person name="Higgins S."/>
            <person name="Loffler F."/>
        </authorList>
    </citation>
    <scope>NUCLEOTIDE SEQUENCE</scope>
</reference>
<gene>
    <name evidence="3" type="ORF">SDC9_67980</name>
</gene>
<feature type="domain" description="Insertion element IS150 protein InsJ-like helix-turn-helix" evidence="2">
    <location>
        <begin position="129"/>
        <end position="180"/>
    </location>
</feature>
<name>A0A644XZ55_9ZZZZ</name>
<comment type="caution">
    <text evidence="3">The sequence shown here is derived from an EMBL/GenBank/DDBJ whole genome shotgun (WGS) entry which is preliminary data.</text>
</comment>
<dbReference type="InterPro" id="IPR055247">
    <property type="entry name" value="InsJ-like_HTH"/>
</dbReference>